<dbReference type="InterPro" id="IPR000250">
    <property type="entry name" value="Peptidase_G1"/>
</dbReference>
<comment type="caution">
    <text evidence="3">The sequence shown here is derived from an EMBL/GenBank/DDBJ whole genome shotgun (WGS) entry which is preliminary data.</text>
</comment>
<proteinExistence type="predicted"/>
<accession>A0ABS7QP43</accession>
<feature type="region of interest" description="Disordered" evidence="1">
    <location>
        <begin position="225"/>
        <end position="270"/>
    </location>
</feature>
<dbReference type="PANTHER" id="PTHR37536">
    <property type="entry name" value="PUTATIVE (AFU_ORTHOLOGUE AFUA_3G02970)-RELATED"/>
    <property type="match status" value="1"/>
</dbReference>
<dbReference type="CDD" id="cd13426">
    <property type="entry name" value="Peptidase_G1"/>
    <property type="match status" value="1"/>
</dbReference>
<dbReference type="SUPFAM" id="SSF49899">
    <property type="entry name" value="Concanavalin A-like lectins/glucanases"/>
    <property type="match status" value="1"/>
</dbReference>
<feature type="region of interest" description="Disordered" evidence="1">
    <location>
        <begin position="32"/>
        <end position="51"/>
    </location>
</feature>
<evidence type="ECO:0000256" key="2">
    <source>
        <dbReference type="SAM" id="SignalP"/>
    </source>
</evidence>
<evidence type="ECO:0008006" key="5">
    <source>
        <dbReference type="Google" id="ProtNLM"/>
    </source>
</evidence>
<evidence type="ECO:0000313" key="3">
    <source>
        <dbReference type="EMBL" id="MBY8884536.1"/>
    </source>
</evidence>
<feature type="chain" id="PRO_5046740050" description="Peptidase A4 family protein" evidence="2">
    <location>
        <begin position="30"/>
        <end position="270"/>
    </location>
</feature>
<gene>
    <name evidence="3" type="ORF">K7472_06720</name>
</gene>
<keyword evidence="2" id="KW-0732">Signal</keyword>
<dbReference type="Gene3D" id="2.60.120.700">
    <property type="entry name" value="Peptidase G1"/>
    <property type="match status" value="1"/>
</dbReference>
<dbReference type="EMBL" id="JAINVZ010000003">
    <property type="protein sequence ID" value="MBY8884536.1"/>
    <property type="molecule type" value="Genomic_DNA"/>
</dbReference>
<dbReference type="RefSeq" id="WP_222975009.1">
    <property type="nucleotide sequence ID" value="NZ_JAINVZ010000003.1"/>
</dbReference>
<dbReference type="Proteomes" id="UP001198565">
    <property type="component" value="Unassembled WGS sequence"/>
</dbReference>
<reference evidence="3 4" key="1">
    <citation type="submission" date="2021-08" db="EMBL/GenBank/DDBJ databases">
        <title>Streptomyces sp. PTM05 isolated from lichen.</title>
        <authorList>
            <person name="Somphong A."/>
            <person name="Phongsopitanun W."/>
            <person name="Tanasupawat S."/>
        </authorList>
    </citation>
    <scope>NUCLEOTIDE SEQUENCE [LARGE SCALE GENOMIC DNA]</scope>
    <source>
        <strain evidence="3 4">Ptm05</strain>
    </source>
</reference>
<keyword evidence="4" id="KW-1185">Reference proteome</keyword>
<feature type="compositionally biased region" description="Polar residues" evidence="1">
    <location>
        <begin position="225"/>
        <end position="247"/>
    </location>
</feature>
<name>A0ABS7QP43_9ACTN</name>
<evidence type="ECO:0000256" key="1">
    <source>
        <dbReference type="SAM" id="MobiDB-lite"/>
    </source>
</evidence>
<organism evidence="3 4">
    <name type="scientific">Streptantibioticus parmotrematis</name>
    <dbReference type="NCBI Taxonomy" id="2873249"/>
    <lineage>
        <taxon>Bacteria</taxon>
        <taxon>Bacillati</taxon>
        <taxon>Actinomycetota</taxon>
        <taxon>Actinomycetes</taxon>
        <taxon>Kitasatosporales</taxon>
        <taxon>Streptomycetaceae</taxon>
        <taxon>Streptantibioticus</taxon>
    </lineage>
</organism>
<evidence type="ECO:0000313" key="4">
    <source>
        <dbReference type="Proteomes" id="UP001198565"/>
    </source>
</evidence>
<protein>
    <recommendedName>
        <fullName evidence="5">Peptidase A4 family protein</fullName>
    </recommendedName>
</protein>
<feature type="signal peptide" evidence="2">
    <location>
        <begin position="1"/>
        <end position="29"/>
    </location>
</feature>
<dbReference type="InterPro" id="IPR013320">
    <property type="entry name" value="ConA-like_dom_sf"/>
</dbReference>
<dbReference type="InterPro" id="IPR038656">
    <property type="entry name" value="Peptidase_G1_sf"/>
</dbReference>
<sequence length="270" mass="27614">MPHKGSARLLTVAAGAAGLALAVTPAAHAAAPAAHHAHPAQVSPSVARHESHDLRNVREAGKHAGVTSGNWSGYAATGSSGSDTSVSSSWVQPSITCGDQDTYSSYWVGLDGYNNSALEQTGTEADCIGGQAEYGAWWEVLPASESPYSVTVAPGDQLTATVTDNGDGTFTMTLADSTQGWTKTTKHAGSSGYQDSSAEVVAEATSVGGQIAQLSNFGEVDFTGSTANGQSLDSTSPTEITMQNQDSGDVMAQPGSLSGGDFSDTWENYS</sequence>
<dbReference type="Pfam" id="PF01828">
    <property type="entry name" value="Peptidase_A4"/>
    <property type="match status" value="1"/>
</dbReference>
<dbReference type="PANTHER" id="PTHR37536:SF1">
    <property type="entry name" value="ASPERGILLOPEPSIN, PUTAITVE (AFU_ORTHOLOGUE AFUA_7G01200)"/>
    <property type="match status" value="1"/>
</dbReference>